<dbReference type="Pfam" id="PF00172">
    <property type="entry name" value="Zn_clus"/>
    <property type="match status" value="1"/>
</dbReference>
<dbReference type="SUPFAM" id="SSF57701">
    <property type="entry name" value="Zn2/Cys6 DNA-binding domain"/>
    <property type="match status" value="1"/>
</dbReference>
<dbReference type="Proteomes" id="UP001152885">
    <property type="component" value="Unassembled WGS sequence"/>
</dbReference>
<evidence type="ECO:0000256" key="3">
    <source>
        <dbReference type="ARBA" id="ARBA00023163"/>
    </source>
</evidence>
<evidence type="ECO:0000256" key="1">
    <source>
        <dbReference type="ARBA" id="ARBA00023015"/>
    </source>
</evidence>
<dbReference type="SMART" id="SM00066">
    <property type="entry name" value="GAL4"/>
    <property type="match status" value="1"/>
</dbReference>
<dbReference type="CDD" id="cd00067">
    <property type="entry name" value="GAL4"/>
    <property type="match status" value="1"/>
</dbReference>
<dbReference type="PROSITE" id="PS50048">
    <property type="entry name" value="ZN2_CY6_FUNGAL_2"/>
    <property type="match status" value="1"/>
</dbReference>
<proteinExistence type="predicted"/>
<feature type="domain" description="Zn(2)-C6 fungal-type" evidence="5">
    <location>
        <begin position="10"/>
        <end position="38"/>
    </location>
</feature>
<evidence type="ECO:0000313" key="7">
    <source>
        <dbReference type="Proteomes" id="UP001152885"/>
    </source>
</evidence>
<dbReference type="EMBL" id="CANTUO010000004">
    <property type="protein sequence ID" value="CAI5759473.1"/>
    <property type="molecule type" value="Genomic_DNA"/>
</dbReference>
<evidence type="ECO:0000259" key="5">
    <source>
        <dbReference type="PROSITE" id="PS50048"/>
    </source>
</evidence>
<dbReference type="InterPro" id="IPR021858">
    <property type="entry name" value="Fun_TF"/>
</dbReference>
<name>A0A9W4TZL7_9ASCO</name>
<dbReference type="GO" id="GO:0008270">
    <property type="term" value="F:zinc ion binding"/>
    <property type="evidence" value="ECO:0007669"/>
    <property type="project" value="InterPro"/>
</dbReference>
<dbReference type="PANTHER" id="PTHR31069">
    <property type="entry name" value="OLEATE-ACTIVATED TRANSCRIPTION FACTOR 1-RELATED"/>
    <property type="match status" value="1"/>
</dbReference>
<gene>
    <name evidence="6" type="ORF">CANVERA_P3986</name>
</gene>
<dbReference type="InterPro" id="IPR050675">
    <property type="entry name" value="OAF3"/>
</dbReference>
<keyword evidence="7" id="KW-1185">Reference proteome</keyword>
<dbReference type="AlphaFoldDB" id="A0A9W4TZL7"/>
<dbReference type="Gene3D" id="4.10.240.10">
    <property type="entry name" value="Zn(2)-C6 fungal-type DNA-binding domain"/>
    <property type="match status" value="1"/>
</dbReference>
<keyword evidence="1" id="KW-0805">Transcription regulation</keyword>
<dbReference type="Pfam" id="PF11951">
    <property type="entry name" value="Fungal_trans_2"/>
    <property type="match status" value="1"/>
</dbReference>
<dbReference type="PROSITE" id="PS00463">
    <property type="entry name" value="ZN2_CY6_FUNGAL_1"/>
    <property type="match status" value="1"/>
</dbReference>
<evidence type="ECO:0000313" key="6">
    <source>
        <dbReference type="EMBL" id="CAI5759473.1"/>
    </source>
</evidence>
<dbReference type="InterPro" id="IPR036864">
    <property type="entry name" value="Zn2-C6_fun-type_DNA-bd_sf"/>
</dbReference>
<reference evidence="6" key="1">
    <citation type="submission" date="2022-12" db="EMBL/GenBank/DDBJ databases">
        <authorList>
            <person name="Brejova B."/>
        </authorList>
    </citation>
    <scope>NUCLEOTIDE SEQUENCE</scope>
</reference>
<keyword evidence="3" id="KW-0804">Transcription</keyword>
<dbReference type="GO" id="GO:0003677">
    <property type="term" value="F:DNA binding"/>
    <property type="evidence" value="ECO:0007669"/>
    <property type="project" value="UniProtKB-KW"/>
</dbReference>
<evidence type="ECO:0000256" key="4">
    <source>
        <dbReference type="ARBA" id="ARBA00023242"/>
    </source>
</evidence>
<protein>
    <recommendedName>
        <fullName evidence="5">Zn(2)-C6 fungal-type domain-containing protein</fullName>
    </recommendedName>
</protein>
<keyword evidence="4" id="KW-0539">Nucleus</keyword>
<accession>A0A9W4TZL7</accession>
<sequence length="530" mass="62297">MPKKGRTFDGCWTCRSRKVKCDLTKPYCQRCTKSKRKCKGYDIKLRWSNPLSISKIDSSMVYLNSEDSDLDSSSFQRRNIELVKFPKSMSFETYAKLNEILEKLDNFGTLDKNFKIGPFRCFKMGIRRTAQENEGATQKEEEEEIEVEGDAEVEVDNSHVHYNLINFSKLTVLGIKGINYKFNDQNMLHILYPKFFPNIDSDDDWSIFYESTKSISKFNYQISEIDEEVNYSDLKDTYNLINDLSEDEENESLTSDDEEEDQIEKFKPTIQNLISKEKMYSPLQFTISFGKQSSISAFERLEKQHQGHDQPPRAQFNASNVHFSSAFIENNLMYLTYGISKSLIDIFHQIIHLTNHKNIFSQKKVFPRNFPKICAEIEDKLINWKIPWILNESNPIHQILKYSLTAFQKAQIVYFNKLLKKNFDIKGIQKVIIGCLDDVEKSLQIANSIKFEYKPNFWILLICGSSVIDKDLQEKIRLIWQNDLFKRQSNYWRGKQILYEIWNRRALGEDENNLGFMNLIREWDIVLSLG</sequence>
<dbReference type="OrthoDB" id="3477330at2759"/>
<organism evidence="6 7">
    <name type="scientific">Candida verbasci</name>
    <dbReference type="NCBI Taxonomy" id="1227364"/>
    <lineage>
        <taxon>Eukaryota</taxon>
        <taxon>Fungi</taxon>
        <taxon>Dikarya</taxon>
        <taxon>Ascomycota</taxon>
        <taxon>Saccharomycotina</taxon>
        <taxon>Pichiomycetes</taxon>
        <taxon>Debaryomycetaceae</taxon>
        <taxon>Candida/Lodderomyces clade</taxon>
        <taxon>Candida</taxon>
    </lineage>
</organism>
<comment type="caution">
    <text evidence="6">The sequence shown here is derived from an EMBL/GenBank/DDBJ whole genome shotgun (WGS) entry which is preliminary data.</text>
</comment>
<dbReference type="PANTHER" id="PTHR31069:SF32">
    <property type="entry name" value="ARGININE METABOLISM REGULATION PROTEIN II"/>
    <property type="match status" value="1"/>
</dbReference>
<dbReference type="GO" id="GO:0000981">
    <property type="term" value="F:DNA-binding transcription factor activity, RNA polymerase II-specific"/>
    <property type="evidence" value="ECO:0007669"/>
    <property type="project" value="InterPro"/>
</dbReference>
<evidence type="ECO:0000256" key="2">
    <source>
        <dbReference type="ARBA" id="ARBA00023125"/>
    </source>
</evidence>
<keyword evidence="2" id="KW-0238">DNA-binding</keyword>
<dbReference type="InterPro" id="IPR001138">
    <property type="entry name" value="Zn2Cys6_DnaBD"/>
</dbReference>